<dbReference type="GO" id="GO:0005737">
    <property type="term" value="C:cytoplasm"/>
    <property type="evidence" value="ECO:0007669"/>
    <property type="project" value="TreeGrafter"/>
</dbReference>
<evidence type="ECO:0000256" key="5">
    <source>
        <dbReference type="ARBA" id="ARBA00023002"/>
    </source>
</evidence>
<dbReference type="InterPro" id="IPR023209">
    <property type="entry name" value="DAO"/>
</dbReference>
<evidence type="ECO:0000256" key="1">
    <source>
        <dbReference type="ARBA" id="ARBA00001974"/>
    </source>
</evidence>
<evidence type="ECO:0000256" key="3">
    <source>
        <dbReference type="ARBA" id="ARBA00022630"/>
    </source>
</evidence>
<keyword evidence="10" id="KW-1185">Reference proteome</keyword>
<organism evidence="9 10">
    <name type="scientific">Sphaerosporella brunnea</name>
    <dbReference type="NCBI Taxonomy" id="1250544"/>
    <lineage>
        <taxon>Eukaryota</taxon>
        <taxon>Fungi</taxon>
        <taxon>Dikarya</taxon>
        <taxon>Ascomycota</taxon>
        <taxon>Pezizomycotina</taxon>
        <taxon>Pezizomycetes</taxon>
        <taxon>Pezizales</taxon>
        <taxon>Pyronemataceae</taxon>
        <taxon>Sphaerosporella</taxon>
    </lineage>
</organism>
<evidence type="ECO:0000256" key="7">
    <source>
        <dbReference type="SAM" id="SignalP"/>
    </source>
</evidence>
<dbReference type="GO" id="GO:0003884">
    <property type="term" value="F:D-amino-acid oxidase activity"/>
    <property type="evidence" value="ECO:0007669"/>
    <property type="project" value="InterPro"/>
</dbReference>
<evidence type="ECO:0000256" key="2">
    <source>
        <dbReference type="ARBA" id="ARBA00006730"/>
    </source>
</evidence>
<dbReference type="Proteomes" id="UP000326924">
    <property type="component" value="Unassembled WGS sequence"/>
</dbReference>
<gene>
    <name evidence="9" type="ORF">FN846DRAFT_648712</name>
</gene>
<dbReference type="PANTHER" id="PTHR11530">
    <property type="entry name" value="D-AMINO ACID OXIDASE"/>
    <property type="match status" value="1"/>
</dbReference>
<dbReference type="InParanoid" id="A0A5J5F0F5"/>
<dbReference type="Gene3D" id="3.30.9.10">
    <property type="entry name" value="D-Amino Acid Oxidase, subunit A, domain 2"/>
    <property type="match status" value="1"/>
</dbReference>
<name>A0A5J5F0F5_9PEZI</name>
<dbReference type="PIRSF" id="PIRSF000189">
    <property type="entry name" value="D-aa_oxidase"/>
    <property type="match status" value="1"/>
</dbReference>
<dbReference type="EMBL" id="VXIS01000064">
    <property type="protein sequence ID" value="KAA8908863.1"/>
    <property type="molecule type" value="Genomic_DNA"/>
</dbReference>
<feature type="domain" description="FAD dependent oxidoreductase" evidence="8">
    <location>
        <begin position="7"/>
        <end position="322"/>
    </location>
</feature>
<evidence type="ECO:0000259" key="8">
    <source>
        <dbReference type="Pfam" id="PF01266"/>
    </source>
</evidence>
<feature type="binding site" evidence="6">
    <location>
        <position position="191"/>
    </location>
    <ligand>
        <name>FAD</name>
        <dbReference type="ChEBI" id="CHEBI:57692"/>
    </ligand>
</feature>
<feature type="chain" id="PRO_5023802684" evidence="7">
    <location>
        <begin position="30"/>
        <end position="325"/>
    </location>
</feature>
<feature type="binding site" evidence="6">
    <location>
        <position position="292"/>
    </location>
    <ligand>
        <name>D-dopa</name>
        <dbReference type="ChEBI" id="CHEBI:149689"/>
    </ligand>
</feature>
<evidence type="ECO:0000313" key="10">
    <source>
        <dbReference type="Proteomes" id="UP000326924"/>
    </source>
</evidence>
<protein>
    <submittedName>
        <fullName evidence="9">FAD dependent oxidoreductase</fullName>
    </submittedName>
</protein>
<comment type="caution">
    <text evidence="9">The sequence shown here is derived from an EMBL/GenBank/DDBJ whole genome shotgun (WGS) entry which is preliminary data.</text>
</comment>
<sequence>MASKSHTVVIGAGVIGLQTALLLLQAGHSVTVVATHFPGDVDPALVYTSPKAGAHWRSQSTDPFVHKADKETYLAWLSLVRSKGASETGLALTPSYYFWEEEGAAETVNNFRGLWWKDYVLDFRVLPKQELPEGVSHGVAYTTFAINPTQYMRYLLRECQQLGVETVRRKVASLGEAATLGEDVVAVVNCTGISARELVGDENVYPIKGQTVLVRGESKTNRFVKTKSGWQDAVLRRPGEGTILGVSKDKDDWSNNIDQNLTKMILERCKRLAPELLVDGKFDVVRPQIGRRPARKGGIRIEIERLDVGGKDLIVCHHYGHGGTG</sequence>
<feature type="binding site" evidence="6">
    <location>
        <position position="323"/>
    </location>
    <ligand>
        <name>D-dopa</name>
        <dbReference type="ChEBI" id="CHEBI:149689"/>
    </ligand>
</feature>
<keyword evidence="5" id="KW-0560">Oxidoreductase</keyword>
<evidence type="ECO:0000313" key="9">
    <source>
        <dbReference type="EMBL" id="KAA8908863.1"/>
    </source>
</evidence>
<accession>A0A5J5F0F5</accession>
<keyword evidence="4 6" id="KW-0274">FAD</keyword>
<keyword evidence="7" id="KW-0732">Signal</keyword>
<comment type="cofactor">
    <cofactor evidence="1 6">
        <name>FAD</name>
        <dbReference type="ChEBI" id="CHEBI:57692"/>
    </cofactor>
</comment>
<evidence type="ECO:0000256" key="6">
    <source>
        <dbReference type="PIRSR" id="PIRSR000189-1"/>
    </source>
</evidence>
<proteinExistence type="inferred from homology"/>
<dbReference type="Gene3D" id="3.40.50.720">
    <property type="entry name" value="NAD(P)-binding Rossmann-like Domain"/>
    <property type="match status" value="1"/>
</dbReference>
<dbReference type="GO" id="GO:0019478">
    <property type="term" value="P:D-amino acid catabolic process"/>
    <property type="evidence" value="ECO:0007669"/>
    <property type="project" value="TreeGrafter"/>
</dbReference>
<dbReference type="PANTHER" id="PTHR11530:SF11">
    <property type="entry name" value="D-ASPARTATE OXIDASE"/>
    <property type="match status" value="1"/>
</dbReference>
<keyword evidence="3" id="KW-0285">Flavoprotein</keyword>
<dbReference type="SUPFAM" id="SSF54373">
    <property type="entry name" value="FAD-linked reductases, C-terminal domain"/>
    <property type="match status" value="1"/>
</dbReference>
<feature type="signal peptide" evidence="7">
    <location>
        <begin position="1"/>
        <end position="29"/>
    </location>
</feature>
<evidence type="ECO:0000256" key="4">
    <source>
        <dbReference type="ARBA" id="ARBA00022827"/>
    </source>
</evidence>
<dbReference type="GO" id="GO:0071949">
    <property type="term" value="F:FAD binding"/>
    <property type="evidence" value="ECO:0007669"/>
    <property type="project" value="InterPro"/>
</dbReference>
<dbReference type="AlphaFoldDB" id="A0A5J5F0F5"/>
<dbReference type="Pfam" id="PF01266">
    <property type="entry name" value="DAO"/>
    <property type="match status" value="1"/>
</dbReference>
<dbReference type="SUPFAM" id="SSF51971">
    <property type="entry name" value="Nucleotide-binding domain"/>
    <property type="match status" value="1"/>
</dbReference>
<dbReference type="OrthoDB" id="2015447at2759"/>
<comment type="similarity">
    <text evidence="2">Belongs to the DAMOX/DASOX family.</text>
</comment>
<feature type="binding site" evidence="6">
    <location>
        <position position="171"/>
    </location>
    <ligand>
        <name>FAD</name>
        <dbReference type="ChEBI" id="CHEBI:57692"/>
    </ligand>
</feature>
<dbReference type="InterPro" id="IPR006076">
    <property type="entry name" value="FAD-dep_OxRdtase"/>
</dbReference>
<reference evidence="9 10" key="1">
    <citation type="submission" date="2019-09" db="EMBL/GenBank/DDBJ databases">
        <title>Draft genome of the ectomycorrhizal ascomycete Sphaerosporella brunnea.</title>
        <authorList>
            <consortium name="DOE Joint Genome Institute"/>
            <person name="Benucci G.M."/>
            <person name="Marozzi G."/>
            <person name="Antonielli L."/>
            <person name="Sanchez S."/>
            <person name="Marco P."/>
            <person name="Wang X."/>
            <person name="Falini L.B."/>
            <person name="Barry K."/>
            <person name="Haridas S."/>
            <person name="Lipzen A."/>
            <person name="Labutti K."/>
            <person name="Grigoriev I.V."/>
            <person name="Murat C."/>
            <person name="Martin F."/>
            <person name="Albertini E."/>
            <person name="Donnini D."/>
            <person name="Bonito G."/>
        </authorList>
    </citation>
    <scope>NUCLEOTIDE SEQUENCE [LARGE SCALE GENOMIC DNA]</scope>
    <source>
        <strain evidence="9 10">Sb_GMNB300</strain>
    </source>
</reference>
<feature type="binding site" evidence="6">
    <location>
        <begin position="48"/>
        <end position="49"/>
    </location>
    <ligand>
        <name>FAD</name>
        <dbReference type="ChEBI" id="CHEBI:57692"/>
    </ligand>
</feature>